<dbReference type="Gene3D" id="3.40.1050.10">
    <property type="entry name" value="Carbonic anhydrase"/>
    <property type="match status" value="1"/>
</dbReference>
<comment type="similarity">
    <text evidence="1 8">Belongs to the beta-class carbonic anhydrase family.</text>
</comment>
<name>A0A420HPS5_9PEZI</name>
<keyword evidence="5 8" id="KW-0456">Lyase</keyword>
<dbReference type="Proteomes" id="UP000286134">
    <property type="component" value="Unassembled WGS sequence"/>
</dbReference>
<dbReference type="CDD" id="cd00883">
    <property type="entry name" value="beta_CA_cladeA"/>
    <property type="match status" value="1"/>
</dbReference>
<dbReference type="GO" id="GO:0034599">
    <property type="term" value="P:cellular response to oxidative stress"/>
    <property type="evidence" value="ECO:0007669"/>
    <property type="project" value="TreeGrafter"/>
</dbReference>
<comment type="cofactor">
    <cofactor evidence="7">
        <name>Zn(2+)</name>
        <dbReference type="ChEBI" id="CHEBI:29105"/>
    </cofactor>
    <text evidence="7">Binds 1 zinc ion per subunit.</text>
</comment>
<feature type="binding site" evidence="7">
    <location>
        <position position="51"/>
    </location>
    <ligand>
        <name>Zn(2+)</name>
        <dbReference type="ChEBI" id="CHEBI:29105"/>
    </ligand>
</feature>
<dbReference type="PANTHER" id="PTHR11002">
    <property type="entry name" value="CARBONIC ANHYDRASE"/>
    <property type="match status" value="1"/>
</dbReference>
<dbReference type="EC" id="4.2.1.1" evidence="2 8"/>
<accession>A0A420HPS5</accession>
<dbReference type="STRING" id="212602.A0A420HPS5"/>
<dbReference type="AlphaFoldDB" id="A0A420HPS5"/>
<dbReference type="InterPro" id="IPR001765">
    <property type="entry name" value="Carbonic_anhydrase"/>
</dbReference>
<proteinExistence type="inferred from homology"/>
<comment type="catalytic activity">
    <reaction evidence="6 8">
        <text>hydrogencarbonate + H(+) = CO2 + H2O</text>
        <dbReference type="Rhea" id="RHEA:10748"/>
        <dbReference type="ChEBI" id="CHEBI:15377"/>
        <dbReference type="ChEBI" id="CHEBI:15378"/>
        <dbReference type="ChEBI" id="CHEBI:16526"/>
        <dbReference type="ChEBI" id="CHEBI:17544"/>
        <dbReference type="EC" id="4.2.1.1"/>
    </reaction>
</comment>
<dbReference type="GO" id="GO:0071244">
    <property type="term" value="P:cellular response to carbon dioxide"/>
    <property type="evidence" value="ECO:0007669"/>
    <property type="project" value="TreeGrafter"/>
</dbReference>
<dbReference type="GO" id="GO:0004089">
    <property type="term" value="F:carbonate dehydratase activity"/>
    <property type="evidence" value="ECO:0007669"/>
    <property type="project" value="UniProtKB-UniRule"/>
</dbReference>
<dbReference type="SMART" id="SM00947">
    <property type="entry name" value="Pro_CA"/>
    <property type="match status" value="1"/>
</dbReference>
<comment type="function">
    <text evidence="8">Reversible hydration of carbon dioxide.</text>
</comment>
<evidence type="ECO:0000256" key="3">
    <source>
        <dbReference type="ARBA" id="ARBA00022723"/>
    </source>
</evidence>
<dbReference type="SUPFAM" id="SSF53056">
    <property type="entry name" value="beta-carbonic anhydrase, cab"/>
    <property type="match status" value="1"/>
</dbReference>
<sequence>MGTQKHICNHFEYALKSNLAWAIYKNNQNPALFERTKDKQCPKILWIGCSDSRVPETTLLGLEPGEVFVHRNIANIVPPSDINSMAVIEYAVEKLEVLDIIICGHTRCGGAEAALTDDRVGGVIDQWISPLRTLRRSNADIIDSTKDPIKQGIKLSELGVQMGVHTLLNNYCVRDAIISRGLRVHGCIYDVATGRLRDLSIGTDAIKYLSIEEKQSSCCNDHDPVLVKLDQSELI</sequence>
<feature type="binding site" evidence="7">
    <location>
        <position position="49"/>
    </location>
    <ligand>
        <name>Zn(2+)</name>
        <dbReference type="ChEBI" id="CHEBI:29105"/>
    </ligand>
</feature>
<evidence type="ECO:0000256" key="1">
    <source>
        <dbReference type="ARBA" id="ARBA00006217"/>
    </source>
</evidence>
<evidence type="ECO:0000256" key="2">
    <source>
        <dbReference type="ARBA" id="ARBA00012925"/>
    </source>
</evidence>
<evidence type="ECO:0000313" key="10">
    <source>
        <dbReference type="Proteomes" id="UP000286134"/>
    </source>
</evidence>
<evidence type="ECO:0000313" key="9">
    <source>
        <dbReference type="EMBL" id="RKF59428.1"/>
    </source>
</evidence>
<dbReference type="PROSITE" id="PS00705">
    <property type="entry name" value="PROK_CO2_ANHYDRASE_2"/>
    <property type="match status" value="1"/>
</dbReference>
<dbReference type="GO" id="GO:0008270">
    <property type="term" value="F:zinc ion binding"/>
    <property type="evidence" value="ECO:0007669"/>
    <property type="project" value="UniProtKB-UniRule"/>
</dbReference>
<keyword evidence="10" id="KW-1185">Reference proteome</keyword>
<gene>
    <name evidence="9" type="ORF">OnM2_060039</name>
</gene>
<evidence type="ECO:0000256" key="5">
    <source>
        <dbReference type="ARBA" id="ARBA00023239"/>
    </source>
</evidence>
<feature type="binding site" evidence="7">
    <location>
        <position position="105"/>
    </location>
    <ligand>
        <name>Zn(2+)</name>
        <dbReference type="ChEBI" id="CHEBI:29105"/>
    </ligand>
</feature>
<dbReference type="OrthoDB" id="10248475at2759"/>
<dbReference type="GO" id="GO:0015976">
    <property type="term" value="P:carbon utilization"/>
    <property type="evidence" value="ECO:0007669"/>
    <property type="project" value="InterPro"/>
</dbReference>
<feature type="binding site" evidence="7">
    <location>
        <position position="108"/>
    </location>
    <ligand>
        <name>Zn(2+)</name>
        <dbReference type="ChEBI" id="CHEBI:29105"/>
    </ligand>
</feature>
<dbReference type="GO" id="GO:0005737">
    <property type="term" value="C:cytoplasm"/>
    <property type="evidence" value="ECO:0007669"/>
    <property type="project" value="TreeGrafter"/>
</dbReference>
<dbReference type="InterPro" id="IPR015892">
    <property type="entry name" value="Carbonic_anhydrase_CS"/>
</dbReference>
<evidence type="ECO:0000256" key="4">
    <source>
        <dbReference type="ARBA" id="ARBA00022833"/>
    </source>
</evidence>
<dbReference type="Pfam" id="PF00484">
    <property type="entry name" value="Pro_CA"/>
    <property type="match status" value="1"/>
</dbReference>
<dbReference type="InterPro" id="IPR036874">
    <property type="entry name" value="Carbonic_anhydrase_sf"/>
</dbReference>
<keyword evidence="3 7" id="KW-0479">Metal-binding</keyword>
<reference evidence="9 10" key="1">
    <citation type="journal article" date="2018" name="BMC Genomics">
        <title>Comparative genome analyses reveal sequence features reflecting distinct modes of host-adaptation between dicot and monocot powdery mildew.</title>
        <authorList>
            <person name="Wu Y."/>
            <person name="Ma X."/>
            <person name="Pan Z."/>
            <person name="Kale S.D."/>
            <person name="Song Y."/>
            <person name="King H."/>
            <person name="Zhang Q."/>
            <person name="Presley C."/>
            <person name="Deng X."/>
            <person name="Wei C.I."/>
            <person name="Xiao S."/>
        </authorList>
    </citation>
    <scope>NUCLEOTIDE SEQUENCE [LARGE SCALE GENOMIC DNA]</scope>
    <source>
        <strain evidence="9">UMSG2</strain>
    </source>
</reference>
<evidence type="ECO:0000256" key="8">
    <source>
        <dbReference type="RuleBase" id="RU003956"/>
    </source>
</evidence>
<evidence type="ECO:0000256" key="7">
    <source>
        <dbReference type="PIRSR" id="PIRSR601765-1"/>
    </source>
</evidence>
<keyword evidence="4 7" id="KW-0862">Zinc</keyword>
<organism evidence="9 10">
    <name type="scientific">Erysiphe neolycopersici</name>
    <dbReference type="NCBI Taxonomy" id="212602"/>
    <lineage>
        <taxon>Eukaryota</taxon>
        <taxon>Fungi</taxon>
        <taxon>Dikarya</taxon>
        <taxon>Ascomycota</taxon>
        <taxon>Pezizomycotina</taxon>
        <taxon>Leotiomycetes</taxon>
        <taxon>Erysiphales</taxon>
        <taxon>Erysiphaceae</taxon>
        <taxon>Erysiphe</taxon>
    </lineage>
</organism>
<protein>
    <recommendedName>
        <fullName evidence="2 8">Carbonic anhydrase</fullName>
        <ecNumber evidence="2 8">4.2.1.1</ecNumber>
    </recommendedName>
    <alternativeName>
        <fullName evidence="8">Carbonate dehydratase</fullName>
    </alternativeName>
</protein>
<dbReference type="PANTHER" id="PTHR11002:SF76">
    <property type="entry name" value="CARBONIC ANHYDRASE"/>
    <property type="match status" value="1"/>
</dbReference>
<comment type="caution">
    <text evidence="9">The sequence shown here is derived from an EMBL/GenBank/DDBJ whole genome shotgun (WGS) entry which is preliminary data.</text>
</comment>
<dbReference type="EMBL" id="MCFK01006028">
    <property type="protein sequence ID" value="RKF59428.1"/>
    <property type="molecule type" value="Genomic_DNA"/>
</dbReference>
<evidence type="ECO:0000256" key="6">
    <source>
        <dbReference type="ARBA" id="ARBA00048348"/>
    </source>
</evidence>